<sequence length="237" mass="25860">MAEDLRVLCEKYLSLSFWTKGLFVPEGGEALRRAHQKPRSPAPLLLHFRYHQPPIPRRVYPVPPALAAPSPPTTTPLHHLFIITMAAQQQNVAVNVLQNNPQPAAQRGNEENVPPGPLPSMNNRNNAVTRVTLGPFNGPLAPVSNPAPSMPFDGPVFADWPFRGPEGPLRRTRIEGNDELVFEGVASVANRVAVVARSPDDLHLPLAVPPDTSGATSPITTLTTSNDQVICYKLYRT</sequence>
<evidence type="ECO:0000256" key="1">
    <source>
        <dbReference type="SAM" id="MobiDB-lite"/>
    </source>
</evidence>
<feature type="region of interest" description="Disordered" evidence="1">
    <location>
        <begin position="102"/>
        <end position="121"/>
    </location>
</feature>
<keyword evidence="3" id="KW-1185">Reference proteome</keyword>
<dbReference type="AlphaFoldDB" id="A0AAD7X533"/>
<accession>A0AAD7X533</accession>
<protein>
    <submittedName>
        <fullName evidence="2">Uncharacterized protein</fullName>
    </submittedName>
</protein>
<evidence type="ECO:0000313" key="3">
    <source>
        <dbReference type="Proteomes" id="UP001215151"/>
    </source>
</evidence>
<organism evidence="2 3">
    <name type="scientific">Trametes cubensis</name>
    <dbReference type="NCBI Taxonomy" id="1111947"/>
    <lineage>
        <taxon>Eukaryota</taxon>
        <taxon>Fungi</taxon>
        <taxon>Dikarya</taxon>
        <taxon>Basidiomycota</taxon>
        <taxon>Agaricomycotina</taxon>
        <taxon>Agaricomycetes</taxon>
        <taxon>Polyporales</taxon>
        <taxon>Polyporaceae</taxon>
        <taxon>Trametes</taxon>
    </lineage>
</organism>
<reference evidence="2" key="1">
    <citation type="submission" date="2022-11" db="EMBL/GenBank/DDBJ databases">
        <title>Genome Sequence of Cubamyces cubensis.</title>
        <authorList>
            <person name="Buettner E."/>
        </authorList>
    </citation>
    <scope>NUCLEOTIDE SEQUENCE</scope>
    <source>
        <strain evidence="2">MPL-01</strain>
    </source>
</reference>
<name>A0AAD7X533_9APHY</name>
<comment type="caution">
    <text evidence="2">The sequence shown here is derived from an EMBL/GenBank/DDBJ whole genome shotgun (WGS) entry which is preliminary data.</text>
</comment>
<dbReference type="EMBL" id="JAPEVG010000900">
    <property type="protein sequence ID" value="KAJ8454739.1"/>
    <property type="molecule type" value="Genomic_DNA"/>
</dbReference>
<proteinExistence type="predicted"/>
<dbReference type="Proteomes" id="UP001215151">
    <property type="component" value="Unassembled WGS sequence"/>
</dbReference>
<gene>
    <name evidence="2" type="ORF">ONZ51_g12857</name>
</gene>
<evidence type="ECO:0000313" key="2">
    <source>
        <dbReference type="EMBL" id="KAJ8454739.1"/>
    </source>
</evidence>